<dbReference type="SUPFAM" id="SSF140731">
    <property type="entry name" value="PA2201 C-terminal domain-like"/>
    <property type="match status" value="1"/>
</dbReference>
<accession>A0A414XNX9</accession>
<keyword evidence="1" id="KW-0175">Coiled coil</keyword>
<organism evidence="4 5">
    <name type="scientific">Phocaeicola vulgatus</name>
    <name type="common">Bacteroides vulgatus</name>
    <dbReference type="NCBI Taxonomy" id="821"/>
    <lineage>
        <taxon>Bacteria</taxon>
        <taxon>Pseudomonadati</taxon>
        <taxon>Bacteroidota</taxon>
        <taxon>Bacteroidia</taxon>
        <taxon>Bacteroidales</taxon>
        <taxon>Bacteroidaceae</taxon>
        <taxon>Phocaeicola</taxon>
    </lineage>
</organism>
<feature type="domain" description="PoNi C-terminal" evidence="3">
    <location>
        <begin position="125"/>
        <end position="233"/>
    </location>
</feature>
<evidence type="ECO:0000259" key="3">
    <source>
        <dbReference type="Pfam" id="PF08929"/>
    </source>
</evidence>
<feature type="domain" description="PoNi N-terminal" evidence="2">
    <location>
        <begin position="4"/>
        <end position="116"/>
    </location>
</feature>
<dbReference type="AlphaFoldDB" id="A0A414XNX9"/>
<evidence type="ECO:0000313" key="4">
    <source>
        <dbReference type="EMBL" id="RHH75592.1"/>
    </source>
</evidence>
<reference evidence="4 5" key="1">
    <citation type="submission" date="2018-08" db="EMBL/GenBank/DDBJ databases">
        <title>A genome reference for cultivated species of the human gut microbiota.</title>
        <authorList>
            <person name="Zou Y."/>
            <person name="Xue W."/>
            <person name="Luo G."/>
        </authorList>
    </citation>
    <scope>NUCLEOTIDE SEQUENCE [LARGE SCALE GENOMIC DNA]</scope>
    <source>
        <strain evidence="4 5">AM16-6</strain>
    </source>
</reference>
<dbReference type="Pfam" id="PF08929">
    <property type="entry name" value="PoNi_C"/>
    <property type="match status" value="1"/>
</dbReference>
<dbReference type="InterPro" id="IPR028983">
    <property type="entry name" value="PA2201-like_C"/>
</dbReference>
<evidence type="ECO:0000259" key="2">
    <source>
        <dbReference type="Pfam" id="PF08928"/>
    </source>
</evidence>
<dbReference type="Gene3D" id="1.10.3920.10">
    <property type="entry name" value="PA2201 C-terminal domain-like"/>
    <property type="match status" value="1"/>
</dbReference>
<feature type="coiled-coil region" evidence="1">
    <location>
        <begin position="10"/>
        <end position="37"/>
    </location>
</feature>
<dbReference type="Pfam" id="PF08928">
    <property type="entry name" value="PoNi_N"/>
    <property type="match status" value="1"/>
</dbReference>
<dbReference type="RefSeq" id="WP_117834204.1">
    <property type="nucleotide sequence ID" value="NZ_QRKA01000027.1"/>
</dbReference>
<dbReference type="EMBL" id="QRKA01000027">
    <property type="protein sequence ID" value="RHH75592.1"/>
    <property type="molecule type" value="Genomic_DNA"/>
</dbReference>
<proteinExistence type="predicted"/>
<name>A0A414XNX9_PHOVU</name>
<evidence type="ECO:0000313" key="5">
    <source>
        <dbReference type="Proteomes" id="UP000283713"/>
    </source>
</evidence>
<comment type="caution">
    <text evidence="4">The sequence shown here is derived from an EMBL/GenBank/DDBJ whole genome shotgun (WGS) entry which is preliminary data.</text>
</comment>
<dbReference type="InterPro" id="IPR015024">
    <property type="entry name" value="PoNi_N"/>
</dbReference>
<gene>
    <name evidence="4" type="ORF">DW193_16320</name>
</gene>
<dbReference type="InterPro" id="IPR015025">
    <property type="entry name" value="PoNi_C"/>
</dbReference>
<protein>
    <submittedName>
        <fullName evidence="4">DUF1911 domain-containing protein</fullName>
    </submittedName>
</protein>
<dbReference type="Proteomes" id="UP000283713">
    <property type="component" value="Unassembled WGS sequence"/>
</dbReference>
<evidence type="ECO:0000256" key="1">
    <source>
        <dbReference type="SAM" id="Coils"/>
    </source>
</evidence>
<sequence>MMLRDKLFTEEQYLIQLSEYVNDIKEQESEIKRISNDRYKLGGLNPYIYLLKYRVCSIVTKYSMGKDMECLRIDYLQAINAMKEYWTPHGYYIQMLWLLSIGIMLDYEDDILQELLYLIDSDGVEDRIYDVLLNYRFPKRKKMSDCVFDDIPYHAILDITDLAEKDKYIAVKRLEKYLKKEWYRGHSTYPWYNDHKYGIVHDGYWSFESGALVKVLGLDDSILKGQPYYPYDMVHWADGQK</sequence>